<protein>
    <submittedName>
        <fullName evidence="6">Bicarbonate transport ATP-binding protein CmpD</fullName>
        <ecNumber evidence="6">3.6.3.-</ecNumber>
    </submittedName>
</protein>
<keyword evidence="2" id="KW-0547">Nucleotide-binding</keyword>
<feature type="compositionally biased region" description="Basic and acidic residues" evidence="4">
    <location>
        <begin position="11"/>
        <end position="21"/>
    </location>
</feature>
<dbReference type="Pfam" id="PF00005">
    <property type="entry name" value="ABC_tran"/>
    <property type="match status" value="1"/>
</dbReference>
<dbReference type="AlphaFoldDB" id="A0A517Z9M6"/>
<reference evidence="6 7" key="1">
    <citation type="submission" date="2019-02" db="EMBL/GenBank/DDBJ databases">
        <title>Deep-cultivation of Planctomycetes and their phenomic and genomic characterization uncovers novel biology.</title>
        <authorList>
            <person name="Wiegand S."/>
            <person name="Jogler M."/>
            <person name="Boedeker C."/>
            <person name="Pinto D."/>
            <person name="Vollmers J."/>
            <person name="Rivas-Marin E."/>
            <person name="Kohn T."/>
            <person name="Peeters S.H."/>
            <person name="Heuer A."/>
            <person name="Rast P."/>
            <person name="Oberbeckmann S."/>
            <person name="Bunk B."/>
            <person name="Jeske O."/>
            <person name="Meyerdierks A."/>
            <person name="Storesund J.E."/>
            <person name="Kallscheuer N."/>
            <person name="Luecker S."/>
            <person name="Lage O.M."/>
            <person name="Pohl T."/>
            <person name="Merkel B.J."/>
            <person name="Hornburger P."/>
            <person name="Mueller R.-W."/>
            <person name="Bruemmer F."/>
            <person name="Labrenz M."/>
            <person name="Spormann A.M."/>
            <person name="Op den Camp H."/>
            <person name="Overmann J."/>
            <person name="Amann R."/>
            <person name="Jetten M.S.M."/>
            <person name="Mascher T."/>
            <person name="Medema M.H."/>
            <person name="Devos D.P."/>
            <person name="Kaster A.-K."/>
            <person name="Ovreas L."/>
            <person name="Rohde M."/>
            <person name="Galperin M.Y."/>
            <person name="Jogler C."/>
        </authorList>
    </citation>
    <scope>NUCLEOTIDE SEQUENCE [LARGE SCALE GENOMIC DNA]</scope>
    <source>
        <strain evidence="6 7">Mal4</strain>
    </source>
</reference>
<accession>A0A517Z9M6</accession>
<evidence type="ECO:0000256" key="3">
    <source>
        <dbReference type="ARBA" id="ARBA00022840"/>
    </source>
</evidence>
<dbReference type="RefSeq" id="WP_231746559.1">
    <property type="nucleotide sequence ID" value="NZ_CP036275.1"/>
</dbReference>
<dbReference type="GO" id="GO:0005524">
    <property type="term" value="F:ATP binding"/>
    <property type="evidence" value="ECO:0007669"/>
    <property type="project" value="UniProtKB-KW"/>
</dbReference>
<dbReference type="PROSITE" id="PS00211">
    <property type="entry name" value="ABC_TRANSPORTER_1"/>
    <property type="match status" value="1"/>
</dbReference>
<sequence>MSPTSEPTADEPQHRSPDVDHTNLTSAPELTAADLGLTFEGGHRAIEEVGFRIAPGEFVSIVGPSGCGKSTLLRLVAGLLTPTAGTLDVGATSRDEHRPAFVFQDPRLLPWRSVTGNVRLPLELLGQTSAETAATIASALELVGLTGEDATKSPRMLSGGMRMRVSLARALVTEPTLFLLDEPFGALDDIIRQRLNEDLVAIWQQRRPTTLFVTHNVSEAVFLSQRVLVMTPGPGRIAAEFAVPFEFPRRPGLRAETRFAELTGEVSATLREVSA</sequence>
<dbReference type="Proteomes" id="UP000320496">
    <property type="component" value="Chromosome"/>
</dbReference>
<evidence type="ECO:0000256" key="2">
    <source>
        <dbReference type="ARBA" id="ARBA00022741"/>
    </source>
</evidence>
<keyword evidence="1" id="KW-0813">Transport</keyword>
<evidence type="ECO:0000259" key="5">
    <source>
        <dbReference type="PROSITE" id="PS50893"/>
    </source>
</evidence>
<dbReference type="SUPFAM" id="SSF52540">
    <property type="entry name" value="P-loop containing nucleoside triphosphate hydrolases"/>
    <property type="match status" value="1"/>
</dbReference>
<dbReference type="KEGG" id="mri:Mal4_34950"/>
<evidence type="ECO:0000256" key="1">
    <source>
        <dbReference type="ARBA" id="ARBA00022448"/>
    </source>
</evidence>
<proteinExistence type="predicted"/>
<evidence type="ECO:0000256" key="4">
    <source>
        <dbReference type="SAM" id="MobiDB-lite"/>
    </source>
</evidence>
<keyword evidence="6" id="KW-0378">Hydrolase</keyword>
<dbReference type="PANTHER" id="PTHR42788">
    <property type="entry name" value="TAURINE IMPORT ATP-BINDING PROTEIN-RELATED"/>
    <property type="match status" value="1"/>
</dbReference>
<dbReference type="CDD" id="cd03293">
    <property type="entry name" value="ABC_NrtD_SsuB_transporters"/>
    <property type="match status" value="1"/>
</dbReference>
<feature type="domain" description="ABC transporter" evidence="5">
    <location>
        <begin position="30"/>
        <end position="257"/>
    </location>
</feature>
<evidence type="ECO:0000313" key="6">
    <source>
        <dbReference type="EMBL" id="QDU39159.1"/>
    </source>
</evidence>
<evidence type="ECO:0000313" key="7">
    <source>
        <dbReference type="Proteomes" id="UP000320496"/>
    </source>
</evidence>
<dbReference type="SMART" id="SM00382">
    <property type="entry name" value="AAA"/>
    <property type="match status" value="1"/>
</dbReference>
<dbReference type="GO" id="GO:0016887">
    <property type="term" value="F:ATP hydrolysis activity"/>
    <property type="evidence" value="ECO:0007669"/>
    <property type="project" value="InterPro"/>
</dbReference>
<gene>
    <name evidence="6" type="primary">cmpD</name>
    <name evidence="6" type="ORF">Mal4_34950</name>
</gene>
<feature type="region of interest" description="Disordered" evidence="4">
    <location>
        <begin position="1"/>
        <end position="24"/>
    </location>
</feature>
<name>A0A517Z9M6_9PLAN</name>
<dbReference type="EC" id="3.6.3.-" evidence="6"/>
<dbReference type="InterPro" id="IPR050166">
    <property type="entry name" value="ABC_transporter_ATP-bind"/>
</dbReference>
<dbReference type="InterPro" id="IPR003439">
    <property type="entry name" value="ABC_transporter-like_ATP-bd"/>
</dbReference>
<dbReference type="Gene3D" id="3.40.50.300">
    <property type="entry name" value="P-loop containing nucleotide triphosphate hydrolases"/>
    <property type="match status" value="1"/>
</dbReference>
<dbReference type="InterPro" id="IPR027417">
    <property type="entry name" value="P-loop_NTPase"/>
</dbReference>
<dbReference type="InterPro" id="IPR003593">
    <property type="entry name" value="AAA+_ATPase"/>
</dbReference>
<organism evidence="6 7">
    <name type="scientific">Maioricimonas rarisocia</name>
    <dbReference type="NCBI Taxonomy" id="2528026"/>
    <lineage>
        <taxon>Bacteria</taxon>
        <taxon>Pseudomonadati</taxon>
        <taxon>Planctomycetota</taxon>
        <taxon>Planctomycetia</taxon>
        <taxon>Planctomycetales</taxon>
        <taxon>Planctomycetaceae</taxon>
        <taxon>Maioricimonas</taxon>
    </lineage>
</organism>
<keyword evidence="7" id="KW-1185">Reference proteome</keyword>
<keyword evidence="3 6" id="KW-0067">ATP-binding</keyword>
<dbReference type="PROSITE" id="PS50893">
    <property type="entry name" value="ABC_TRANSPORTER_2"/>
    <property type="match status" value="1"/>
</dbReference>
<dbReference type="EMBL" id="CP036275">
    <property type="protein sequence ID" value="QDU39159.1"/>
    <property type="molecule type" value="Genomic_DNA"/>
</dbReference>
<dbReference type="PANTHER" id="PTHR42788:SF19">
    <property type="entry name" value="ALIPHATIC SULFONATES IMPORT ATP-BINDING PROTEIN SSUB 2"/>
    <property type="match status" value="1"/>
</dbReference>
<dbReference type="InterPro" id="IPR017871">
    <property type="entry name" value="ABC_transporter-like_CS"/>
</dbReference>